<protein>
    <submittedName>
        <fullName evidence="2">Uncharacterized protein</fullName>
    </submittedName>
</protein>
<reference evidence="3" key="1">
    <citation type="submission" date="2015-11" db="EMBL/GenBank/DDBJ databases">
        <title>Draft Genome Sequence of the Radioresistant Bacterium Deinococcus grandis, Isolated from Freshwater Fish in Japan.</title>
        <authorList>
            <person name="Satoh K."/>
            <person name="Onodera T."/>
            <person name="Omoso K."/>
            <person name="Takeda-Yano K."/>
            <person name="Katayama T."/>
            <person name="Oono Y."/>
            <person name="Narumi I."/>
        </authorList>
    </citation>
    <scope>NUCLEOTIDE SEQUENCE [LARGE SCALE GENOMIC DNA]</scope>
    <source>
        <strain evidence="3">ATCC 43672</strain>
    </source>
</reference>
<keyword evidence="3" id="KW-1185">Reference proteome</keyword>
<dbReference type="AlphaFoldDB" id="A0A100HMP7"/>
<proteinExistence type="predicted"/>
<dbReference type="OrthoDB" id="73152at2"/>
<sequence>MYKHILAAALALSCTAHALTIRLPESLEVGRRIPLTTILDSRSATVTSNAPDVIEVSGGALIVKRLTPTSTVVTLTAKEGVKQAQANVRTHGVEVMPGLGTLLPGTSAPGLHPFVVVRARTTGGKGPEKMIITLKKGDQVIGKPLQVTPFQLGSMSAFTSTLPVTGPVTIEVRAADVALAAAFSTGGIVPATASLVQGVRGSVQGRALQLNGTLPAATTVSARLIRQGAVVHEQWSNVAAFPATLPLTQAPAGAADLDLRVYSDPVFNDATVLPGSATFVQYRAAKLKLR</sequence>
<feature type="chain" id="PRO_5007086677" evidence="1">
    <location>
        <begin position="19"/>
        <end position="290"/>
    </location>
</feature>
<evidence type="ECO:0000313" key="2">
    <source>
        <dbReference type="EMBL" id="GAQ23528.1"/>
    </source>
</evidence>
<organism evidence="2 3">
    <name type="scientific">Deinococcus grandis</name>
    <dbReference type="NCBI Taxonomy" id="57498"/>
    <lineage>
        <taxon>Bacteria</taxon>
        <taxon>Thermotogati</taxon>
        <taxon>Deinococcota</taxon>
        <taxon>Deinococci</taxon>
        <taxon>Deinococcales</taxon>
        <taxon>Deinococcaceae</taxon>
        <taxon>Deinococcus</taxon>
    </lineage>
</organism>
<dbReference type="Proteomes" id="UP000056209">
    <property type="component" value="Unassembled WGS sequence"/>
</dbReference>
<dbReference type="RefSeq" id="WP_058979489.1">
    <property type="nucleotide sequence ID" value="NZ_BCMS01000003.1"/>
</dbReference>
<dbReference type="EMBL" id="BCMS01000003">
    <property type="protein sequence ID" value="GAQ23528.1"/>
    <property type="molecule type" value="Genomic_DNA"/>
</dbReference>
<feature type="signal peptide" evidence="1">
    <location>
        <begin position="1"/>
        <end position="18"/>
    </location>
</feature>
<keyword evidence="1" id="KW-0732">Signal</keyword>
<gene>
    <name evidence="2" type="ORF">DEIGR_310047</name>
</gene>
<name>A0A100HMP7_9DEIO</name>
<evidence type="ECO:0000256" key="1">
    <source>
        <dbReference type="SAM" id="SignalP"/>
    </source>
</evidence>
<evidence type="ECO:0000313" key="3">
    <source>
        <dbReference type="Proteomes" id="UP000056209"/>
    </source>
</evidence>
<accession>A0A100HMP7</accession>
<comment type="caution">
    <text evidence="2">The sequence shown here is derived from an EMBL/GenBank/DDBJ whole genome shotgun (WGS) entry which is preliminary data.</text>
</comment>